<dbReference type="AlphaFoldDB" id="A0ABD3P8E7"/>
<keyword evidence="3" id="KW-1185">Reference proteome</keyword>
<comment type="caution">
    <text evidence="2">The sequence shown here is derived from an EMBL/GenBank/DDBJ whole genome shotgun (WGS) entry which is preliminary data.</text>
</comment>
<dbReference type="Proteomes" id="UP001516023">
    <property type="component" value="Unassembled WGS sequence"/>
</dbReference>
<feature type="region of interest" description="Disordered" evidence="1">
    <location>
        <begin position="1"/>
        <end position="42"/>
    </location>
</feature>
<sequence length="176" mass="19339">MDNNESTESTASTAAHPATIAPASTTTTTTVPFDNNTPVESGRTKIDISSEIAAYINSKGVKVTRTGETVQAKIGWVQGCMRETYDFTVSPMGEGIQQNEGFDSLEDKRNEELDKTQKRSGAKIAALATNFKQTADALGGRVQAALAFAKFKMFLNNEEKWELQELKEDQEDEMEF</sequence>
<proteinExistence type="predicted"/>
<protein>
    <submittedName>
        <fullName evidence="2">Uncharacterized protein</fullName>
    </submittedName>
</protein>
<organism evidence="2 3">
    <name type="scientific">Cyclotella cryptica</name>
    <dbReference type="NCBI Taxonomy" id="29204"/>
    <lineage>
        <taxon>Eukaryota</taxon>
        <taxon>Sar</taxon>
        <taxon>Stramenopiles</taxon>
        <taxon>Ochrophyta</taxon>
        <taxon>Bacillariophyta</taxon>
        <taxon>Coscinodiscophyceae</taxon>
        <taxon>Thalassiosirophycidae</taxon>
        <taxon>Stephanodiscales</taxon>
        <taxon>Stephanodiscaceae</taxon>
        <taxon>Cyclotella</taxon>
    </lineage>
</organism>
<evidence type="ECO:0000256" key="1">
    <source>
        <dbReference type="SAM" id="MobiDB-lite"/>
    </source>
</evidence>
<accession>A0ABD3P8E7</accession>
<dbReference type="EMBL" id="JABMIG020000239">
    <property type="protein sequence ID" value="KAL3784303.1"/>
    <property type="molecule type" value="Genomic_DNA"/>
</dbReference>
<reference evidence="2 3" key="1">
    <citation type="journal article" date="2020" name="G3 (Bethesda)">
        <title>Improved Reference Genome for Cyclotella cryptica CCMP332, a Model for Cell Wall Morphogenesis, Salinity Adaptation, and Lipid Production in Diatoms (Bacillariophyta).</title>
        <authorList>
            <person name="Roberts W.R."/>
            <person name="Downey K.M."/>
            <person name="Ruck E.C."/>
            <person name="Traller J.C."/>
            <person name="Alverson A.J."/>
        </authorList>
    </citation>
    <scope>NUCLEOTIDE SEQUENCE [LARGE SCALE GENOMIC DNA]</scope>
    <source>
        <strain evidence="2 3">CCMP332</strain>
    </source>
</reference>
<evidence type="ECO:0000313" key="2">
    <source>
        <dbReference type="EMBL" id="KAL3784303.1"/>
    </source>
</evidence>
<name>A0ABD3P8E7_9STRA</name>
<evidence type="ECO:0000313" key="3">
    <source>
        <dbReference type="Proteomes" id="UP001516023"/>
    </source>
</evidence>
<gene>
    <name evidence="2" type="ORF">HJC23_004967</name>
</gene>
<feature type="compositionally biased region" description="Low complexity" evidence="1">
    <location>
        <begin position="1"/>
        <end position="30"/>
    </location>
</feature>